<proteinExistence type="predicted"/>
<evidence type="ECO:0000256" key="1">
    <source>
        <dbReference type="ARBA" id="ARBA00022801"/>
    </source>
</evidence>
<dbReference type="Pfam" id="PF03061">
    <property type="entry name" value="4HBT"/>
    <property type="match status" value="1"/>
</dbReference>
<dbReference type="InterPro" id="IPR052723">
    <property type="entry name" value="Acyl-CoA_thioesterase_PaaI"/>
</dbReference>
<feature type="domain" description="Thioesterase" evidence="2">
    <location>
        <begin position="49"/>
        <end position="123"/>
    </location>
</feature>
<name>A0A098S6U8_9BACT</name>
<dbReference type="InterPro" id="IPR011973">
    <property type="entry name" value="PaaD"/>
</dbReference>
<evidence type="ECO:0000313" key="4">
    <source>
        <dbReference type="Proteomes" id="UP000029736"/>
    </source>
</evidence>
<dbReference type="GO" id="GO:0016289">
    <property type="term" value="F:acyl-CoA hydrolase activity"/>
    <property type="evidence" value="ECO:0007669"/>
    <property type="project" value="TreeGrafter"/>
</dbReference>
<dbReference type="NCBIfam" id="TIGR00369">
    <property type="entry name" value="unchar_dom_1"/>
    <property type="match status" value="1"/>
</dbReference>
<dbReference type="CDD" id="cd03443">
    <property type="entry name" value="PaaI_thioesterase"/>
    <property type="match status" value="1"/>
</dbReference>
<accession>A0A098S6U8</accession>
<dbReference type="SUPFAM" id="SSF54637">
    <property type="entry name" value="Thioesterase/thiol ester dehydrase-isomerase"/>
    <property type="match status" value="1"/>
</dbReference>
<dbReference type="Proteomes" id="UP000029736">
    <property type="component" value="Unassembled WGS sequence"/>
</dbReference>
<comment type="caution">
    <text evidence="3">The sequence shown here is derived from an EMBL/GenBank/DDBJ whole genome shotgun (WGS) entry which is preliminary data.</text>
</comment>
<evidence type="ECO:0000313" key="3">
    <source>
        <dbReference type="EMBL" id="KGE87820.1"/>
    </source>
</evidence>
<evidence type="ECO:0000259" key="2">
    <source>
        <dbReference type="Pfam" id="PF03061"/>
    </source>
</evidence>
<reference evidence="3 4" key="1">
    <citation type="journal article" date="2014" name="Int. J. Syst. Evol. Microbiol.">
        <title>Phaeodactylibacter xiamenensis gen. nov., sp. nov., a member of the family Saprospiraceae isolated from the marine alga Phaeodactylum tricornutum.</title>
        <authorList>
            <person name="Chen Z.Jr."/>
            <person name="Lei X."/>
            <person name="Lai Q."/>
            <person name="Li Y."/>
            <person name="Zhang B."/>
            <person name="Zhang J."/>
            <person name="Zhang H."/>
            <person name="Yang L."/>
            <person name="Zheng W."/>
            <person name="Tian Y."/>
            <person name="Yu Z."/>
            <person name="Xu H.Jr."/>
            <person name="Zheng T."/>
        </authorList>
    </citation>
    <scope>NUCLEOTIDE SEQUENCE [LARGE SCALE GENOMIC DNA]</scope>
    <source>
        <strain evidence="3 4">KD52</strain>
    </source>
</reference>
<dbReference type="Gene3D" id="3.10.129.10">
    <property type="entry name" value="Hotdog Thioesterase"/>
    <property type="match status" value="1"/>
</dbReference>
<gene>
    <name evidence="3" type="ORF">IX84_11835</name>
</gene>
<keyword evidence="1" id="KW-0378">Hydrolase</keyword>
<dbReference type="STRING" id="1524460.IX84_11835"/>
<dbReference type="PANTHER" id="PTHR42856:SF1">
    <property type="entry name" value="ACYL-COENZYME A THIOESTERASE PAAI"/>
    <property type="match status" value="1"/>
</dbReference>
<dbReference type="InterPro" id="IPR003736">
    <property type="entry name" value="PAAI_dom"/>
</dbReference>
<dbReference type="PANTHER" id="PTHR42856">
    <property type="entry name" value="ACYL-COENZYME A THIOESTERASE PAAI"/>
    <property type="match status" value="1"/>
</dbReference>
<protein>
    <submittedName>
        <fullName evidence="3">Thioesterase</fullName>
    </submittedName>
</protein>
<dbReference type="EMBL" id="JPOS01000029">
    <property type="protein sequence ID" value="KGE87820.1"/>
    <property type="molecule type" value="Genomic_DNA"/>
</dbReference>
<dbReference type="NCBIfam" id="TIGR02286">
    <property type="entry name" value="PaaD"/>
    <property type="match status" value="1"/>
</dbReference>
<keyword evidence="4" id="KW-1185">Reference proteome</keyword>
<dbReference type="InterPro" id="IPR029069">
    <property type="entry name" value="HotDog_dom_sf"/>
</dbReference>
<organism evidence="3 4">
    <name type="scientific">Phaeodactylibacter xiamenensis</name>
    <dbReference type="NCBI Taxonomy" id="1524460"/>
    <lineage>
        <taxon>Bacteria</taxon>
        <taxon>Pseudomonadati</taxon>
        <taxon>Bacteroidota</taxon>
        <taxon>Saprospiria</taxon>
        <taxon>Saprospirales</taxon>
        <taxon>Haliscomenobacteraceae</taxon>
        <taxon>Phaeodactylibacter</taxon>
    </lineage>
</organism>
<sequence length="139" mass="15194">MTMEKAERIVDQMYSKDAFSQWLGIEVVAVAAGHCVLRMEVRETMLNGFGIAHGGISYSLADSALAFASNSQGRHALSIETSISHTAPLKAGDIITATATEEQCSRRIGLYRVEVRKADGQLAAIFKGTVYRKSQDWKV</sequence>
<dbReference type="InterPro" id="IPR006683">
    <property type="entry name" value="Thioestr_dom"/>
</dbReference>
<dbReference type="AlphaFoldDB" id="A0A098S6U8"/>
<dbReference type="OrthoDB" id="32575at2"/>